<protein>
    <submittedName>
        <fullName evidence="2">Uncharacterized protein</fullName>
    </submittedName>
</protein>
<name>A0AAV4NNI9_CAEEX</name>
<dbReference type="EMBL" id="BPLR01021106">
    <property type="protein sequence ID" value="GIX85939.1"/>
    <property type="molecule type" value="Genomic_DNA"/>
</dbReference>
<comment type="caution">
    <text evidence="2">The sequence shown here is derived from an EMBL/GenBank/DDBJ whole genome shotgun (WGS) entry which is preliminary data.</text>
</comment>
<dbReference type="Proteomes" id="UP001054945">
    <property type="component" value="Unassembled WGS sequence"/>
</dbReference>
<keyword evidence="1" id="KW-0812">Transmembrane</keyword>
<keyword evidence="1" id="KW-1133">Transmembrane helix</keyword>
<evidence type="ECO:0000256" key="1">
    <source>
        <dbReference type="SAM" id="Phobius"/>
    </source>
</evidence>
<gene>
    <name evidence="2" type="ORF">CEXT_271911</name>
</gene>
<proteinExistence type="predicted"/>
<accession>A0AAV4NNI9</accession>
<evidence type="ECO:0000313" key="2">
    <source>
        <dbReference type="EMBL" id="GIX85939.1"/>
    </source>
</evidence>
<sequence>MNISEKFYSVFYFPIDEWKQVPNHLLLFLSISFISWYLRINDAKHCLVFIIQHPRNPVEKMLGRSYRKYWTVGIAKQGDTEEGKIENDSQD</sequence>
<keyword evidence="3" id="KW-1185">Reference proteome</keyword>
<dbReference type="AlphaFoldDB" id="A0AAV4NNI9"/>
<organism evidence="2 3">
    <name type="scientific">Caerostris extrusa</name>
    <name type="common">Bark spider</name>
    <name type="synonym">Caerostris bankana</name>
    <dbReference type="NCBI Taxonomy" id="172846"/>
    <lineage>
        <taxon>Eukaryota</taxon>
        <taxon>Metazoa</taxon>
        <taxon>Ecdysozoa</taxon>
        <taxon>Arthropoda</taxon>
        <taxon>Chelicerata</taxon>
        <taxon>Arachnida</taxon>
        <taxon>Araneae</taxon>
        <taxon>Araneomorphae</taxon>
        <taxon>Entelegynae</taxon>
        <taxon>Araneoidea</taxon>
        <taxon>Araneidae</taxon>
        <taxon>Caerostris</taxon>
    </lineage>
</organism>
<evidence type="ECO:0000313" key="3">
    <source>
        <dbReference type="Proteomes" id="UP001054945"/>
    </source>
</evidence>
<keyword evidence="1" id="KW-0472">Membrane</keyword>
<feature type="transmembrane region" description="Helical" evidence="1">
    <location>
        <begin position="20"/>
        <end position="38"/>
    </location>
</feature>
<reference evidence="2 3" key="1">
    <citation type="submission" date="2021-06" db="EMBL/GenBank/DDBJ databases">
        <title>Caerostris extrusa draft genome.</title>
        <authorList>
            <person name="Kono N."/>
            <person name="Arakawa K."/>
        </authorList>
    </citation>
    <scope>NUCLEOTIDE SEQUENCE [LARGE SCALE GENOMIC DNA]</scope>
</reference>